<reference evidence="2" key="1">
    <citation type="submission" date="2018-10" db="EMBL/GenBank/DDBJ databases">
        <title>Hidden diversity of soil giant viruses.</title>
        <authorList>
            <person name="Schulz F."/>
            <person name="Alteio L."/>
            <person name="Goudeau D."/>
            <person name="Ryan E.M."/>
            <person name="Malmstrom R.R."/>
            <person name="Blanchard J."/>
            <person name="Woyke T."/>
        </authorList>
    </citation>
    <scope>NUCLEOTIDE SEQUENCE</scope>
    <source>
        <strain evidence="2">SYV1</strain>
    </source>
</reference>
<gene>
    <name evidence="2" type="ORF">Sylvanvirus40_3</name>
</gene>
<sequence>MAPRKSMVPGLTTQHIRQLNAEFLSAVKTGLDMNTLCHHVLSNGLSGGQFAFLWMKHRRKSNRHQQRKRKHKQKQNVS</sequence>
<evidence type="ECO:0000313" key="2">
    <source>
        <dbReference type="EMBL" id="AYV87234.1"/>
    </source>
</evidence>
<name>A0A3G5AJY8_9VIRU</name>
<accession>A0A3G5AJY8</accession>
<feature type="region of interest" description="Disordered" evidence="1">
    <location>
        <begin position="59"/>
        <end position="78"/>
    </location>
</feature>
<evidence type="ECO:0000256" key="1">
    <source>
        <dbReference type="SAM" id="MobiDB-lite"/>
    </source>
</evidence>
<organism evidence="2">
    <name type="scientific">Sylvanvirus sp</name>
    <dbReference type="NCBI Taxonomy" id="2487774"/>
    <lineage>
        <taxon>Viruses</taxon>
    </lineage>
</organism>
<proteinExistence type="predicted"/>
<dbReference type="EMBL" id="MK072546">
    <property type="protein sequence ID" value="AYV87234.1"/>
    <property type="molecule type" value="Genomic_DNA"/>
</dbReference>
<protein>
    <submittedName>
        <fullName evidence="2">Uncharacterized protein</fullName>
    </submittedName>
</protein>